<dbReference type="SMART" id="SM00587">
    <property type="entry name" value="CHK"/>
    <property type="match status" value="1"/>
</dbReference>
<dbReference type="InterPro" id="IPR015897">
    <property type="entry name" value="CHK_kinase-like"/>
</dbReference>
<feature type="domain" description="CHK kinase-like" evidence="1">
    <location>
        <begin position="124"/>
        <end position="301"/>
    </location>
</feature>
<dbReference type="AlphaFoldDB" id="A0A1A3MYL7"/>
<evidence type="ECO:0000259" key="1">
    <source>
        <dbReference type="SMART" id="SM00587"/>
    </source>
</evidence>
<name>A0A1A3MYL7_MYCAS</name>
<evidence type="ECO:0000313" key="3">
    <source>
        <dbReference type="Proteomes" id="UP000093629"/>
    </source>
</evidence>
<comment type="caution">
    <text evidence="2">The sequence shown here is derived from an EMBL/GenBank/DDBJ whole genome shotgun (WGS) entry which is preliminary data.</text>
</comment>
<sequence length="673" mass="73433">MASDTGEDTDRAIERPSDLTAEWLTATVRAGTVADFTVERIGTGQMSECYRIGLTYADDGAVSRPASVVLKVAATDPVSRQTGLALGLYEREVRFYHDIAPRLGGAIAPCYHAAVDVSTGVFDLLLGDAGQALVGDEITGATIEQARLAVTELGRLHGPLLGDAALADALWLNRESPLSQAMITPLYAGFMERYGDRIAPAHRAVCQRLVSSFDGYLAQEAAQDSIRGLVHGDFRLDNLLFGTSNDSRPLTVVDWQTVSWGPALTDLAYFLGCALPVEVRREHYDALLQAYHQALGPDAPLSPSGVREGVRRQGFFGVMMAIVSSMLVERTERGDRLFMTMLERHCEHILDTDAVALLPAASAPEPLRPEPADELSHPASDEPLWSESWYADFTDAAEGLGGWFRLGLIPNQQMAWIHALLCGPDLPTIAVDYQVPLPDDPWQITADGIDLGHSVGEPLHTYRVDLRAQGQSYADPSALLRGEPGEPVEIAMNLQWTTNGGPYQYRLTTRYEIPCTVSGTVTVKHARYQLDSVPGQRDHSWGVRDWWSMDWVWSALHLDDGTHLHGVRIEIPNTPPISIGYTQDADGNVAELSTVDNREAFGANGLPVSQTLELEPAGIDAHVDIVAHAPVRLTGVDGRVSLFPRAWVNVTTADGRRGVGWMEWNRSQAGQPQ</sequence>
<dbReference type="InterPro" id="IPR055492">
    <property type="entry name" value="DUF7064"/>
</dbReference>
<dbReference type="Proteomes" id="UP000093629">
    <property type="component" value="Unassembled WGS sequence"/>
</dbReference>
<dbReference type="InterPro" id="IPR004119">
    <property type="entry name" value="EcKL"/>
</dbReference>
<accession>A0A1A3MYL7</accession>
<dbReference type="Gene3D" id="3.90.1200.10">
    <property type="match status" value="1"/>
</dbReference>
<dbReference type="Pfam" id="PF23212">
    <property type="entry name" value="DUF7064"/>
    <property type="match status" value="1"/>
</dbReference>
<dbReference type="Pfam" id="PF02958">
    <property type="entry name" value="EcKL"/>
    <property type="match status" value="1"/>
</dbReference>
<dbReference type="OrthoDB" id="115252at2"/>
<reference evidence="2 3" key="1">
    <citation type="submission" date="2016-06" db="EMBL/GenBank/DDBJ databases">
        <authorList>
            <person name="Kjaerup R.B."/>
            <person name="Dalgaard T.S."/>
            <person name="Juul-Madsen H.R."/>
        </authorList>
    </citation>
    <scope>NUCLEOTIDE SEQUENCE [LARGE SCALE GENOMIC DNA]</scope>
    <source>
        <strain evidence="2 3">1245139.5</strain>
    </source>
</reference>
<dbReference type="EMBL" id="LZLQ01000095">
    <property type="protein sequence ID" value="OBK14621.1"/>
    <property type="molecule type" value="Genomic_DNA"/>
</dbReference>
<dbReference type="PANTHER" id="PTHR11012">
    <property type="entry name" value="PROTEIN KINASE-LIKE DOMAIN-CONTAINING"/>
    <property type="match status" value="1"/>
</dbReference>
<dbReference type="SUPFAM" id="SSF56112">
    <property type="entry name" value="Protein kinase-like (PK-like)"/>
    <property type="match status" value="1"/>
</dbReference>
<evidence type="ECO:0000313" key="2">
    <source>
        <dbReference type="EMBL" id="OBK14621.1"/>
    </source>
</evidence>
<proteinExistence type="predicted"/>
<keyword evidence="2" id="KW-0808">Transferase</keyword>
<dbReference type="InterPro" id="IPR011009">
    <property type="entry name" value="Kinase-like_dom_sf"/>
</dbReference>
<protein>
    <submittedName>
        <fullName evidence="2">Phosphotransferase</fullName>
    </submittedName>
</protein>
<dbReference type="PANTHER" id="PTHR11012:SF30">
    <property type="entry name" value="PROTEIN KINASE-LIKE DOMAIN-CONTAINING"/>
    <property type="match status" value="1"/>
</dbReference>
<gene>
    <name evidence="2" type="ORF">A5636_07265</name>
</gene>
<keyword evidence="3" id="KW-1185">Reference proteome</keyword>
<dbReference type="RefSeq" id="WP_065159338.1">
    <property type="nucleotide sequence ID" value="NZ_LZLQ01000095.1"/>
</dbReference>
<dbReference type="GO" id="GO:0016740">
    <property type="term" value="F:transferase activity"/>
    <property type="evidence" value="ECO:0007669"/>
    <property type="project" value="UniProtKB-KW"/>
</dbReference>
<organism evidence="2 3">
    <name type="scientific">Mycobacterium asiaticum</name>
    <dbReference type="NCBI Taxonomy" id="1790"/>
    <lineage>
        <taxon>Bacteria</taxon>
        <taxon>Bacillati</taxon>
        <taxon>Actinomycetota</taxon>
        <taxon>Actinomycetes</taxon>
        <taxon>Mycobacteriales</taxon>
        <taxon>Mycobacteriaceae</taxon>
        <taxon>Mycobacterium</taxon>
    </lineage>
</organism>
<dbReference type="SUPFAM" id="SSF159245">
    <property type="entry name" value="AttH-like"/>
    <property type="match status" value="1"/>
</dbReference>